<accession>A0A9P6G6Z2</accession>
<comment type="caution">
    <text evidence="2">The sequence shown here is derived from an EMBL/GenBank/DDBJ whole genome shotgun (WGS) entry which is preliminary data.</text>
</comment>
<evidence type="ECO:0000313" key="3">
    <source>
        <dbReference type="Proteomes" id="UP000756921"/>
    </source>
</evidence>
<name>A0A9P6G6Z2_9PLEO</name>
<feature type="region of interest" description="Disordered" evidence="1">
    <location>
        <begin position="549"/>
        <end position="569"/>
    </location>
</feature>
<feature type="compositionally biased region" description="Polar residues" evidence="1">
    <location>
        <begin position="1"/>
        <end position="11"/>
    </location>
</feature>
<dbReference type="AlphaFoldDB" id="A0A9P6G6Z2"/>
<reference evidence="2" key="1">
    <citation type="journal article" date="2020" name="Mol. Plant Microbe Interact.">
        <title>Genome Sequence of the Biocontrol Agent Coniothyrium minitans strain Conio (IMI 134523).</title>
        <authorList>
            <person name="Patel D."/>
            <person name="Shittu T.A."/>
            <person name="Baroncelli R."/>
            <person name="Muthumeenakshi S."/>
            <person name="Osborne T.H."/>
            <person name="Janganan T.K."/>
            <person name="Sreenivasaprasad S."/>
        </authorList>
    </citation>
    <scope>NUCLEOTIDE SEQUENCE</scope>
    <source>
        <strain evidence="2">Conio</strain>
    </source>
</reference>
<dbReference type="Proteomes" id="UP000756921">
    <property type="component" value="Unassembled WGS sequence"/>
</dbReference>
<feature type="compositionally biased region" description="Pro residues" evidence="1">
    <location>
        <begin position="553"/>
        <end position="564"/>
    </location>
</feature>
<sequence>MASAANGSHPTATRPEVKENDIEKKLVRMQKDIADSLGHELNLYEDYCMVFICANSNDVTAPQRDAELMELMKMHVRSGDTKAHGNESLQPLQLRSVITEGAAAELTIHRSVLPSVEEEDQDGEDGLLGESPAHTSSAGESGDELVTYEPPDALAVHFEDPRTGREYGLRSSSRRQAVGYTVAARTARRSQSKSRNPPCNMDAAEDAPLASHQPCNEPGTDCDERRQRLPPITLRNLEEHADRFANTAHKYIIEVSFTVRVNSKFVVRSEKTYSREDLWLSAFEDKVEEMRSSKPSGIEGRDCTIRCTSLSYRAITRGAIWKAETIEDFGDDVSISFLDNVDRHVVSLSARSPVELVQMRLEQKLECNLIGRAFSRSQYANEPSSDKLEILTALESSAGNRTKQQIVEGRMIKRAEEKAERRAAQVEAIRTAHDHVGAINNRWRCTEEAVCTNRGGYCYVPFGQMAHYQIKAVDIEAWAQEIVIGTTNVSVESPPIKLLQHWREDEKRERDERREAERLDRAWRVEETRRRQQQQSYFLPPQLPAHAYAWPPSTAPAPPPPAPSIWPLAATNDTTNARYTASRRSPVSSSPVSGRGCADDRTVVRQFFQWLIAQQPEDDQEDYSEAARVAIDQRWTVEDIRAMSNPKGDLYTIAMGFGLKDGVIRHLREELRLFKPAYRARGGSE</sequence>
<organism evidence="2 3">
    <name type="scientific">Paraphaeosphaeria minitans</name>
    <dbReference type="NCBI Taxonomy" id="565426"/>
    <lineage>
        <taxon>Eukaryota</taxon>
        <taxon>Fungi</taxon>
        <taxon>Dikarya</taxon>
        <taxon>Ascomycota</taxon>
        <taxon>Pezizomycotina</taxon>
        <taxon>Dothideomycetes</taxon>
        <taxon>Pleosporomycetidae</taxon>
        <taxon>Pleosporales</taxon>
        <taxon>Massarineae</taxon>
        <taxon>Didymosphaeriaceae</taxon>
        <taxon>Paraphaeosphaeria</taxon>
    </lineage>
</organism>
<feature type="region of interest" description="Disordered" evidence="1">
    <location>
        <begin position="110"/>
        <end position="146"/>
    </location>
</feature>
<evidence type="ECO:0000313" key="2">
    <source>
        <dbReference type="EMBL" id="KAF9730281.1"/>
    </source>
</evidence>
<proteinExistence type="predicted"/>
<feature type="region of interest" description="Disordered" evidence="1">
    <location>
        <begin position="160"/>
        <end position="225"/>
    </location>
</feature>
<feature type="region of interest" description="Disordered" evidence="1">
    <location>
        <begin position="1"/>
        <end position="21"/>
    </location>
</feature>
<evidence type="ECO:0000256" key="1">
    <source>
        <dbReference type="SAM" id="MobiDB-lite"/>
    </source>
</evidence>
<gene>
    <name evidence="2" type="ORF">PMIN01_12214</name>
</gene>
<keyword evidence="3" id="KW-1185">Reference proteome</keyword>
<feature type="compositionally biased region" description="Acidic residues" evidence="1">
    <location>
        <begin position="116"/>
        <end position="127"/>
    </location>
</feature>
<dbReference type="OrthoDB" id="3800774at2759"/>
<protein>
    <submittedName>
        <fullName evidence="2">Uncharacterized protein</fullName>
    </submittedName>
</protein>
<dbReference type="EMBL" id="WJXW01000015">
    <property type="protein sequence ID" value="KAF9730281.1"/>
    <property type="molecule type" value="Genomic_DNA"/>
</dbReference>